<protein>
    <submittedName>
        <fullName evidence="11">UDP-galactose transporter 1</fullName>
    </submittedName>
</protein>
<dbReference type="InterPro" id="IPR050186">
    <property type="entry name" value="TPT_transporter"/>
</dbReference>
<evidence type="ECO:0000256" key="9">
    <source>
        <dbReference type="SAM" id="Phobius"/>
    </source>
</evidence>
<name>A0A9Q8PDU2_PASFU</name>
<feature type="transmembrane region" description="Helical" evidence="9">
    <location>
        <begin position="199"/>
        <end position="218"/>
    </location>
</feature>
<feature type="region of interest" description="Disordered" evidence="8">
    <location>
        <begin position="1"/>
        <end position="28"/>
    </location>
</feature>
<evidence type="ECO:0000313" key="11">
    <source>
        <dbReference type="EMBL" id="UJO20744.1"/>
    </source>
</evidence>
<accession>A0A9Q8PDU2</accession>
<dbReference type="Proteomes" id="UP000756132">
    <property type="component" value="Chromosome 8"/>
</dbReference>
<dbReference type="GeneID" id="71991308"/>
<feature type="transmembrane region" description="Helical" evidence="9">
    <location>
        <begin position="300"/>
        <end position="325"/>
    </location>
</feature>
<dbReference type="KEGG" id="ffu:CLAFUR5_11430"/>
<reference evidence="11" key="2">
    <citation type="journal article" date="2022" name="Microb. Genom.">
        <title>A chromosome-scale genome assembly of the tomato pathogen Cladosporium fulvum reveals a compartmentalized genome architecture and the presence of a dispensable chromosome.</title>
        <authorList>
            <person name="Zaccaron A.Z."/>
            <person name="Chen L.H."/>
            <person name="Samaras A."/>
            <person name="Stergiopoulos I."/>
        </authorList>
    </citation>
    <scope>NUCLEOTIDE SEQUENCE</scope>
    <source>
        <strain evidence="11">Race5_Kim</strain>
    </source>
</reference>
<comment type="subunit">
    <text evidence="4">Homooligomer.</text>
</comment>
<evidence type="ECO:0000313" key="12">
    <source>
        <dbReference type="Proteomes" id="UP000756132"/>
    </source>
</evidence>
<dbReference type="InterPro" id="IPR004853">
    <property type="entry name" value="Sugar_P_trans_dom"/>
</dbReference>
<feature type="domain" description="Sugar phosphate transporter" evidence="10">
    <location>
        <begin position="63"/>
        <end position="348"/>
    </location>
</feature>
<organism evidence="11 12">
    <name type="scientific">Passalora fulva</name>
    <name type="common">Tomato leaf mold</name>
    <name type="synonym">Cladosporium fulvum</name>
    <dbReference type="NCBI Taxonomy" id="5499"/>
    <lineage>
        <taxon>Eukaryota</taxon>
        <taxon>Fungi</taxon>
        <taxon>Dikarya</taxon>
        <taxon>Ascomycota</taxon>
        <taxon>Pezizomycotina</taxon>
        <taxon>Dothideomycetes</taxon>
        <taxon>Dothideomycetidae</taxon>
        <taxon>Mycosphaerellales</taxon>
        <taxon>Mycosphaerellaceae</taxon>
        <taxon>Fulvia</taxon>
    </lineage>
</organism>
<evidence type="ECO:0000259" key="10">
    <source>
        <dbReference type="Pfam" id="PF03151"/>
    </source>
</evidence>
<feature type="transmembrane region" description="Helical" evidence="9">
    <location>
        <begin position="276"/>
        <end position="293"/>
    </location>
</feature>
<dbReference type="RefSeq" id="XP_047765110.1">
    <property type="nucleotide sequence ID" value="XM_047910578.1"/>
</dbReference>
<evidence type="ECO:0000256" key="6">
    <source>
        <dbReference type="ARBA" id="ARBA00022989"/>
    </source>
</evidence>
<dbReference type="AlphaFoldDB" id="A0A9Q8PDU2"/>
<feature type="transmembrane region" description="Helical" evidence="9">
    <location>
        <begin position="124"/>
        <end position="148"/>
    </location>
</feature>
<dbReference type="OMA" id="YFPCGMY"/>
<evidence type="ECO:0000256" key="3">
    <source>
        <dbReference type="ARBA" id="ARBA00010425"/>
    </source>
</evidence>
<dbReference type="OrthoDB" id="10261634at2759"/>
<feature type="transmembrane region" description="Helical" evidence="9">
    <location>
        <begin position="238"/>
        <end position="256"/>
    </location>
</feature>
<feature type="compositionally biased region" description="Basic and acidic residues" evidence="8">
    <location>
        <begin position="1"/>
        <end position="21"/>
    </location>
</feature>
<dbReference type="GO" id="GO:0005789">
    <property type="term" value="C:endoplasmic reticulum membrane"/>
    <property type="evidence" value="ECO:0007669"/>
    <property type="project" value="UniProtKB-SubCell"/>
</dbReference>
<feature type="transmembrane region" description="Helical" evidence="9">
    <location>
        <begin position="89"/>
        <end position="112"/>
    </location>
</feature>
<evidence type="ECO:0000256" key="8">
    <source>
        <dbReference type="SAM" id="MobiDB-lite"/>
    </source>
</evidence>
<dbReference type="PANTHER" id="PTHR11132">
    <property type="entry name" value="SOLUTE CARRIER FAMILY 35"/>
    <property type="match status" value="1"/>
</dbReference>
<feature type="transmembrane region" description="Helical" evidence="9">
    <location>
        <begin position="331"/>
        <end position="348"/>
    </location>
</feature>
<dbReference type="Pfam" id="PF03151">
    <property type="entry name" value="TPT"/>
    <property type="match status" value="1"/>
</dbReference>
<comment type="subcellular location">
    <subcellularLocation>
        <location evidence="2">Endoplasmic reticulum membrane</location>
        <topology evidence="2">Multi-pass membrane protein</topology>
    </subcellularLocation>
</comment>
<dbReference type="EMBL" id="CP090170">
    <property type="protein sequence ID" value="UJO20744.1"/>
    <property type="molecule type" value="Genomic_DNA"/>
</dbReference>
<keyword evidence="12" id="KW-1185">Reference proteome</keyword>
<comment type="similarity">
    <text evidence="3">Belongs to the TPT transporter family. SLC35D subfamily.</text>
</comment>
<evidence type="ECO:0000256" key="5">
    <source>
        <dbReference type="ARBA" id="ARBA00022692"/>
    </source>
</evidence>
<feature type="transmembrane region" description="Helical" evidence="9">
    <location>
        <begin position="63"/>
        <end position="83"/>
    </location>
</feature>
<keyword evidence="5 9" id="KW-0812">Transmembrane</keyword>
<evidence type="ECO:0000256" key="1">
    <source>
        <dbReference type="ARBA" id="ARBA00003420"/>
    </source>
</evidence>
<comment type="function">
    <text evidence="1">Involved in the import of GDP-mannose from the cytoplasm into the Golgi lumen.</text>
</comment>
<keyword evidence="6 9" id="KW-1133">Transmembrane helix</keyword>
<keyword evidence="7 9" id="KW-0472">Membrane</keyword>
<proteinExistence type="inferred from homology"/>
<sequence>MDEKSEMRVSTRSMDSTDRSELSSIAEEDHELLEKGERDLESQAIIEQQPTPTEYSTSTSKKLVYLALYFLLNLSVTLSNKALLQGVSFPWLLTFAHTTATSLGCTTLLLTGQLKLSKLSLKDNIILVVFSTLFTLNIAISNVSLALVSVPFHQVMRSTCPVATILIYKFGYNRAYSTQTWLSMIPLVLGVGLATFGDYYFTMAGFLLTLLGVVLAAIKTVATNNLMTGSLKLSAMEVLFRMCPLAALQCLLYAAGSGEIGKLQAAVAEGLISTNMLFGIATNAAMAFGLNVVSFQTNKVAGALTISVCGNVKQVMTIMLGIVLFSVKVGPMNAAGMLVATAGAAYYSKVEMDRKKAASTT</sequence>
<gene>
    <name evidence="11" type="ORF">CLAFUR5_11430</name>
</gene>
<evidence type="ECO:0000256" key="7">
    <source>
        <dbReference type="ARBA" id="ARBA00023136"/>
    </source>
</evidence>
<evidence type="ECO:0000256" key="4">
    <source>
        <dbReference type="ARBA" id="ARBA00011182"/>
    </source>
</evidence>
<evidence type="ECO:0000256" key="2">
    <source>
        <dbReference type="ARBA" id="ARBA00004477"/>
    </source>
</evidence>
<reference evidence="11" key="1">
    <citation type="submission" date="2021-12" db="EMBL/GenBank/DDBJ databases">
        <authorList>
            <person name="Zaccaron A."/>
            <person name="Stergiopoulos I."/>
        </authorList>
    </citation>
    <scope>NUCLEOTIDE SEQUENCE</scope>
    <source>
        <strain evidence="11">Race5_Kim</strain>
    </source>
</reference>